<dbReference type="Pfam" id="PF01145">
    <property type="entry name" value="Band_7"/>
    <property type="match status" value="1"/>
</dbReference>
<dbReference type="Gene3D" id="3.30.479.30">
    <property type="entry name" value="Band 7 domain"/>
    <property type="match status" value="1"/>
</dbReference>
<feature type="transmembrane region" description="Helical" evidence="5">
    <location>
        <begin position="6"/>
        <end position="25"/>
    </location>
</feature>
<dbReference type="Proteomes" id="UP000016600">
    <property type="component" value="Unassembled WGS sequence"/>
</dbReference>
<dbReference type="PANTHER" id="PTHR13806">
    <property type="entry name" value="FLOTILLIN-RELATED"/>
    <property type="match status" value="1"/>
</dbReference>
<dbReference type="RefSeq" id="WP_021583304.1">
    <property type="nucleotide sequence ID" value="NZ_AWET01000008.1"/>
</dbReference>
<feature type="coiled-coil region" evidence="4">
    <location>
        <begin position="313"/>
        <end position="340"/>
    </location>
</feature>
<dbReference type="GO" id="GO:0002020">
    <property type="term" value="F:protease binding"/>
    <property type="evidence" value="ECO:0007669"/>
    <property type="project" value="TreeGrafter"/>
</dbReference>
<dbReference type="GO" id="GO:0005886">
    <property type="term" value="C:plasma membrane"/>
    <property type="evidence" value="ECO:0007669"/>
    <property type="project" value="TreeGrafter"/>
</dbReference>
<dbReference type="InterPro" id="IPR027705">
    <property type="entry name" value="Flotillin_fam"/>
</dbReference>
<feature type="domain" description="Band 7" evidence="6">
    <location>
        <begin position="22"/>
        <end position="189"/>
    </location>
</feature>
<evidence type="ECO:0000256" key="5">
    <source>
        <dbReference type="SAM" id="Phobius"/>
    </source>
</evidence>
<comment type="caution">
    <text evidence="7">The sequence shown here is derived from an EMBL/GenBank/DDBJ whole genome shotgun (WGS) entry which is preliminary data.</text>
</comment>
<reference evidence="7 8" key="1">
    <citation type="submission" date="2013-08" db="EMBL/GenBank/DDBJ databases">
        <authorList>
            <person name="Durkin A.S."/>
            <person name="Haft D.R."/>
            <person name="McCorrison J."/>
            <person name="Torralba M."/>
            <person name="Gillis M."/>
            <person name="Haft D.H."/>
            <person name="Methe B."/>
            <person name="Sutton G."/>
            <person name="Nelson K.E."/>
        </authorList>
    </citation>
    <scope>NUCLEOTIDE SEQUENCE [LARGE SCALE GENOMIC DNA]</scope>
    <source>
        <strain evidence="7 8">F0068</strain>
    </source>
</reference>
<keyword evidence="5" id="KW-0812">Transmembrane</keyword>
<accession>U2KYZ6</accession>
<dbReference type="InterPro" id="IPR036013">
    <property type="entry name" value="Band_7/SPFH_dom_sf"/>
</dbReference>
<dbReference type="SUPFAM" id="SSF117892">
    <property type="entry name" value="Band 7/SPFH domain"/>
    <property type="match status" value="1"/>
</dbReference>
<dbReference type="InterPro" id="IPR001107">
    <property type="entry name" value="Band_7"/>
</dbReference>
<evidence type="ECO:0000313" key="8">
    <source>
        <dbReference type="Proteomes" id="UP000016600"/>
    </source>
</evidence>
<dbReference type="InterPro" id="IPR031905">
    <property type="entry name" value="Flotillin_C"/>
</dbReference>
<dbReference type="PATRIC" id="fig|1081904.3.peg.689"/>
<sequence>MEPTIYAIIAAAVVLLFIFIFTSYVKAPPSYAFIISGLSREPRVLIGSGGFRIPFLERLDRVYLGQITVDIKTEESVPTNDFINVDVDAVAKIRVTPNAEGTRLAAKNFLNMTPTIIAEQLQDSLQGNMREIIGTLDLRSLNTDRDGFSDQVMQKAQPDMAKLGIEIISCNIQNVTDKEGLIHDLGADNTAKIKKDASINRANAERDVKIQVAHADKDANDARVDADTAIAMKNNDLALKRADLKKQADTAQADADAAYAIQQQEQQKTINIKTVEAEIEKTKREQILSQEQIVIRQNRLSAEVEKKADADKYQVQKNAEADLEQRKRVAEAQRYEAEQRAQAQNAASDATRYQLEQEAQGIKAKGEAEAYAILKKGEAEAQAMDKKAEAYKKYNNAAVAQMMIEVLPQIVENVAKPISAIKDVNIYSGDGNGISAMSGNVPIAIKQAFDVLKSATGVDMADIMKAGSIQAKTTRNINLNGEAQEVIDSIKGEEPTAPEKD</sequence>
<evidence type="ECO:0000313" key="7">
    <source>
        <dbReference type="EMBL" id="ERK03667.1"/>
    </source>
</evidence>
<evidence type="ECO:0000259" key="6">
    <source>
        <dbReference type="SMART" id="SM00244"/>
    </source>
</evidence>
<keyword evidence="3 5" id="KW-0472">Membrane</keyword>
<dbReference type="Pfam" id="PF15975">
    <property type="entry name" value="Flot"/>
    <property type="match status" value="1"/>
</dbReference>
<keyword evidence="8" id="KW-1185">Reference proteome</keyword>
<comment type="subcellular location">
    <subcellularLocation>
        <location evidence="1">Membrane</location>
        <topology evidence="1">Single-pass membrane protein</topology>
    </subcellularLocation>
</comment>
<organism evidence="7 8">
    <name type="scientific">Hoylesella pleuritidis F0068</name>
    <dbReference type="NCBI Taxonomy" id="1081904"/>
    <lineage>
        <taxon>Bacteria</taxon>
        <taxon>Pseudomonadati</taxon>
        <taxon>Bacteroidota</taxon>
        <taxon>Bacteroidia</taxon>
        <taxon>Bacteroidales</taxon>
        <taxon>Prevotellaceae</taxon>
        <taxon>Hoylesella</taxon>
    </lineage>
</organism>
<name>U2KYZ6_9BACT</name>
<proteinExistence type="inferred from homology"/>
<evidence type="ECO:0000256" key="1">
    <source>
        <dbReference type="ARBA" id="ARBA00004167"/>
    </source>
</evidence>
<keyword evidence="5" id="KW-1133">Transmembrane helix</keyword>
<dbReference type="PANTHER" id="PTHR13806:SF46">
    <property type="entry name" value="FLOTILLIN-1-RELATED"/>
    <property type="match status" value="1"/>
</dbReference>
<gene>
    <name evidence="7" type="ORF">HMPREF1218_0251</name>
</gene>
<evidence type="ECO:0000256" key="2">
    <source>
        <dbReference type="ARBA" id="ARBA00007161"/>
    </source>
</evidence>
<evidence type="ECO:0000256" key="3">
    <source>
        <dbReference type="ARBA" id="ARBA00023136"/>
    </source>
</evidence>
<dbReference type="AlphaFoldDB" id="U2KYZ6"/>
<comment type="similarity">
    <text evidence="2">Belongs to the band 7/mec-2 family. Flotillin subfamily.</text>
</comment>
<dbReference type="CDD" id="cd03399">
    <property type="entry name" value="SPFH_flotillin"/>
    <property type="match status" value="1"/>
</dbReference>
<dbReference type="SMART" id="SM00244">
    <property type="entry name" value="PHB"/>
    <property type="match status" value="1"/>
</dbReference>
<dbReference type="GO" id="GO:0072659">
    <property type="term" value="P:protein localization to plasma membrane"/>
    <property type="evidence" value="ECO:0007669"/>
    <property type="project" value="TreeGrafter"/>
</dbReference>
<evidence type="ECO:0000256" key="4">
    <source>
        <dbReference type="SAM" id="Coils"/>
    </source>
</evidence>
<dbReference type="EMBL" id="AWET01000008">
    <property type="protein sequence ID" value="ERK03667.1"/>
    <property type="molecule type" value="Genomic_DNA"/>
</dbReference>
<keyword evidence="4" id="KW-0175">Coiled coil</keyword>
<protein>
    <submittedName>
        <fullName evidence="7">SPFH domain/Band 7 family protein</fullName>
    </submittedName>
</protein>
<feature type="coiled-coil region" evidence="4">
    <location>
        <begin position="234"/>
        <end position="285"/>
    </location>
</feature>